<evidence type="ECO:0000259" key="4">
    <source>
        <dbReference type="PROSITE" id="PS50109"/>
    </source>
</evidence>
<dbReference type="Pfam" id="PF02518">
    <property type="entry name" value="HATPase_c"/>
    <property type="match status" value="1"/>
</dbReference>
<dbReference type="RefSeq" id="WP_099786652.1">
    <property type="nucleotide sequence ID" value="NZ_JBHLYV010000100.1"/>
</dbReference>
<dbReference type="Gene3D" id="1.10.287.130">
    <property type="match status" value="1"/>
</dbReference>
<dbReference type="InterPro" id="IPR003661">
    <property type="entry name" value="HisK_dim/P_dom"/>
</dbReference>
<accession>A0A2G8TLI7</accession>
<dbReference type="InterPro" id="IPR004358">
    <property type="entry name" value="Sig_transdc_His_kin-like_C"/>
</dbReference>
<dbReference type="InterPro" id="IPR003594">
    <property type="entry name" value="HATPase_dom"/>
</dbReference>
<dbReference type="SMART" id="SM00387">
    <property type="entry name" value="HATPase_c"/>
    <property type="match status" value="1"/>
</dbReference>
<dbReference type="InterPro" id="IPR005467">
    <property type="entry name" value="His_kinase_dom"/>
</dbReference>
<dbReference type="CDD" id="cd00082">
    <property type="entry name" value="HisKA"/>
    <property type="match status" value="1"/>
</dbReference>
<evidence type="ECO:0000256" key="1">
    <source>
        <dbReference type="ARBA" id="ARBA00000085"/>
    </source>
</evidence>
<evidence type="ECO:0000256" key="2">
    <source>
        <dbReference type="ARBA" id="ARBA00012438"/>
    </source>
</evidence>
<protein>
    <recommendedName>
        <fullName evidence="2">histidine kinase</fullName>
        <ecNumber evidence="2">2.7.13.3</ecNumber>
    </recommendedName>
</protein>
<dbReference type="SMART" id="SM00388">
    <property type="entry name" value="HisKA"/>
    <property type="match status" value="1"/>
</dbReference>
<organism evidence="5 6">
    <name type="scientific">Massilia eurypsychrophila</name>
    <dbReference type="NCBI Taxonomy" id="1485217"/>
    <lineage>
        <taxon>Bacteria</taxon>
        <taxon>Pseudomonadati</taxon>
        <taxon>Pseudomonadota</taxon>
        <taxon>Betaproteobacteria</taxon>
        <taxon>Burkholderiales</taxon>
        <taxon>Oxalobacteraceae</taxon>
        <taxon>Telluria group</taxon>
        <taxon>Massilia</taxon>
    </lineage>
</organism>
<evidence type="ECO:0000256" key="3">
    <source>
        <dbReference type="ARBA" id="ARBA00022553"/>
    </source>
</evidence>
<comment type="caution">
    <text evidence="5">The sequence shown here is derived from an EMBL/GenBank/DDBJ whole genome shotgun (WGS) entry which is preliminary data.</text>
</comment>
<dbReference type="PANTHER" id="PTHR43547">
    <property type="entry name" value="TWO-COMPONENT HISTIDINE KINASE"/>
    <property type="match status" value="1"/>
</dbReference>
<dbReference type="Proteomes" id="UP000230390">
    <property type="component" value="Unassembled WGS sequence"/>
</dbReference>
<comment type="catalytic activity">
    <reaction evidence="1">
        <text>ATP + protein L-histidine = ADP + protein N-phospho-L-histidine.</text>
        <dbReference type="EC" id="2.7.13.3"/>
    </reaction>
</comment>
<dbReference type="SUPFAM" id="SSF47384">
    <property type="entry name" value="Homodimeric domain of signal transducing histidine kinase"/>
    <property type="match status" value="1"/>
</dbReference>
<gene>
    <name evidence="5" type="ORF">CR105_01485</name>
</gene>
<evidence type="ECO:0000313" key="6">
    <source>
        <dbReference type="Proteomes" id="UP000230390"/>
    </source>
</evidence>
<name>A0A2G8TLI7_9BURK</name>
<dbReference type="PROSITE" id="PS50109">
    <property type="entry name" value="HIS_KIN"/>
    <property type="match status" value="1"/>
</dbReference>
<dbReference type="Gene3D" id="3.30.565.10">
    <property type="entry name" value="Histidine kinase-like ATPase, C-terminal domain"/>
    <property type="match status" value="1"/>
</dbReference>
<dbReference type="InterPro" id="IPR036097">
    <property type="entry name" value="HisK_dim/P_sf"/>
</dbReference>
<feature type="domain" description="Histidine kinase" evidence="4">
    <location>
        <begin position="156"/>
        <end position="376"/>
    </location>
</feature>
<reference evidence="5 6" key="1">
    <citation type="submission" date="2017-10" db="EMBL/GenBank/DDBJ databases">
        <title>Massilia psychrophilum sp. nov., a novel purple-pigmented bacterium isolated from Tianshan glacier, Xinjiang Municipality, China.</title>
        <authorList>
            <person name="Wang H."/>
        </authorList>
    </citation>
    <scope>NUCLEOTIDE SEQUENCE [LARGE SCALE GENOMIC DNA]</scope>
    <source>
        <strain evidence="5 6">JCM 30074</strain>
    </source>
</reference>
<proteinExistence type="predicted"/>
<dbReference type="GO" id="GO:0000155">
    <property type="term" value="F:phosphorelay sensor kinase activity"/>
    <property type="evidence" value="ECO:0007669"/>
    <property type="project" value="InterPro"/>
</dbReference>
<dbReference type="EMBL" id="PDOC01000001">
    <property type="protein sequence ID" value="PIL46849.1"/>
    <property type="molecule type" value="Genomic_DNA"/>
</dbReference>
<dbReference type="OrthoDB" id="8807260at2"/>
<dbReference type="SUPFAM" id="SSF55874">
    <property type="entry name" value="ATPase domain of HSP90 chaperone/DNA topoisomerase II/histidine kinase"/>
    <property type="match status" value="1"/>
</dbReference>
<dbReference type="CDD" id="cd00075">
    <property type="entry name" value="HATPase"/>
    <property type="match status" value="1"/>
</dbReference>
<dbReference type="AlphaFoldDB" id="A0A2G8TLI7"/>
<dbReference type="PRINTS" id="PR00344">
    <property type="entry name" value="BCTRLSENSOR"/>
</dbReference>
<dbReference type="Pfam" id="PF00512">
    <property type="entry name" value="HisKA"/>
    <property type="match status" value="1"/>
</dbReference>
<sequence length="396" mass="43327">MRLSLFILDNLDAILAEWEDFAATLAPLEDADRTELRDHATAVLKVIATDLETAQGESESIAKSKGQAPVAAIDTPAEVHAAARMSSGLNSDQVMAEFRALRSSVLRLWTHNVTITTPAQIEDMVRFNEAIDQAQSESMARYTKLLRDAQSLFLAILGHDVRSPLGAVSMGAQVLLQDQTLPAKVLKVGLRIFNSTQRVDEIVRDLLDFSTSHLGDGIPIDPYTVDLEDICLNVVEEARTFHPDRKIEYVSEGKLVGSWDGPRLAQAFANLISNAIQHGKPEGTIHVAINGGEPEVLVEVRNDAEVIPVAKLRTLFDPVKSFAIRPPSERKMSRVQNLGLGLYVVKEIVRAHGGQISVVSNEETGVKFSVVLPRLTPSRRNGHESLLAVKGRRSAS</sequence>
<keyword evidence="6" id="KW-1185">Reference proteome</keyword>
<dbReference type="EC" id="2.7.13.3" evidence="2"/>
<evidence type="ECO:0000313" key="5">
    <source>
        <dbReference type="EMBL" id="PIL46849.1"/>
    </source>
</evidence>
<dbReference type="InterPro" id="IPR036890">
    <property type="entry name" value="HATPase_C_sf"/>
</dbReference>
<dbReference type="PANTHER" id="PTHR43547:SF2">
    <property type="entry name" value="HYBRID SIGNAL TRANSDUCTION HISTIDINE KINASE C"/>
    <property type="match status" value="1"/>
</dbReference>
<keyword evidence="3" id="KW-0597">Phosphoprotein</keyword>